<protein>
    <submittedName>
        <fullName evidence="1">Uncharacterized protein</fullName>
    </submittedName>
</protein>
<organism evidence="1 2">
    <name type="scientific">Lineolata rhizophorae</name>
    <dbReference type="NCBI Taxonomy" id="578093"/>
    <lineage>
        <taxon>Eukaryota</taxon>
        <taxon>Fungi</taxon>
        <taxon>Dikarya</taxon>
        <taxon>Ascomycota</taxon>
        <taxon>Pezizomycotina</taxon>
        <taxon>Dothideomycetes</taxon>
        <taxon>Dothideomycetes incertae sedis</taxon>
        <taxon>Lineolatales</taxon>
        <taxon>Lineolataceae</taxon>
        <taxon>Lineolata</taxon>
    </lineage>
</organism>
<dbReference type="OrthoDB" id="10254945at2759"/>
<name>A0A6A6NPF1_9PEZI</name>
<dbReference type="AlphaFoldDB" id="A0A6A6NPF1"/>
<dbReference type="Proteomes" id="UP000799766">
    <property type="component" value="Unassembled WGS sequence"/>
</dbReference>
<accession>A0A6A6NPF1</accession>
<keyword evidence="2" id="KW-1185">Reference proteome</keyword>
<proteinExistence type="predicted"/>
<evidence type="ECO:0000313" key="2">
    <source>
        <dbReference type="Proteomes" id="UP000799766"/>
    </source>
</evidence>
<dbReference type="EMBL" id="MU001698">
    <property type="protein sequence ID" value="KAF2453387.1"/>
    <property type="molecule type" value="Genomic_DNA"/>
</dbReference>
<evidence type="ECO:0000313" key="1">
    <source>
        <dbReference type="EMBL" id="KAF2453387.1"/>
    </source>
</evidence>
<gene>
    <name evidence="1" type="ORF">BDY21DRAFT_424569</name>
</gene>
<reference evidence="1" key="1">
    <citation type="journal article" date="2020" name="Stud. Mycol.">
        <title>101 Dothideomycetes genomes: a test case for predicting lifestyles and emergence of pathogens.</title>
        <authorList>
            <person name="Haridas S."/>
            <person name="Albert R."/>
            <person name="Binder M."/>
            <person name="Bloem J."/>
            <person name="Labutti K."/>
            <person name="Salamov A."/>
            <person name="Andreopoulos B."/>
            <person name="Baker S."/>
            <person name="Barry K."/>
            <person name="Bills G."/>
            <person name="Bluhm B."/>
            <person name="Cannon C."/>
            <person name="Castanera R."/>
            <person name="Culley D."/>
            <person name="Daum C."/>
            <person name="Ezra D."/>
            <person name="Gonzalez J."/>
            <person name="Henrissat B."/>
            <person name="Kuo A."/>
            <person name="Liang C."/>
            <person name="Lipzen A."/>
            <person name="Lutzoni F."/>
            <person name="Magnuson J."/>
            <person name="Mondo S."/>
            <person name="Nolan M."/>
            <person name="Ohm R."/>
            <person name="Pangilinan J."/>
            <person name="Park H.-J."/>
            <person name="Ramirez L."/>
            <person name="Alfaro M."/>
            <person name="Sun H."/>
            <person name="Tritt A."/>
            <person name="Yoshinaga Y."/>
            <person name="Zwiers L.-H."/>
            <person name="Turgeon B."/>
            <person name="Goodwin S."/>
            <person name="Spatafora J."/>
            <person name="Crous P."/>
            <person name="Grigoriev I."/>
        </authorList>
    </citation>
    <scope>NUCLEOTIDE SEQUENCE</scope>
    <source>
        <strain evidence="1">ATCC 16933</strain>
    </source>
</reference>
<sequence length="437" mass="50865">MTECVRVLVAASRGHFTNFPNEPAYNQPFFWNMEPINVDIGKLGGHIHKIFMRQNWGAEISGEQYENMRPVFHLATRFLTTASILPFWWWIFHGKRTQSRGTVYGYPNEQYMHEIHDTPESLTAEQVQQVHDRFEELSRIVTFGLKKSTPHGQMLRTAVSTSPRFQYDNILKTMSHFDGTGSHIAIDTAEFFRYQTGVENGNTGLMALSGLRLAINLCHEIAHAVEYARNEYNAYDYQDFIRDNRLMEVGWEWEKYIFGGSIEALVHRSAGSEVNECEKFPPYYVSLVVMEMRDFTKSPFPHDGYEHLTFPIRKYPEPSYVIDWLIDREILERVWKLKFWDRTVPRSGAKAFQPRKVVGLVSKAESKELNVEDRYCFFRTDCDVSDPVVVPKGWKMTDTGLIVKRINVLEAEKKEKEAGGLDQILANIWRRLELNKP</sequence>